<evidence type="ECO:0000256" key="1">
    <source>
        <dbReference type="ARBA" id="ARBA00004383"/>
    </source>
</evidence>
<dbReference type="AlphaFoldDB" id="A0A074W180"/>
<sequence length="257" mass="27865">MENQRKVNFLIVILVLGVHAILFWTIAFNEQQIKVDNNIQALNFVDLGISSDMAGKIADDVPQQPESQQHVVHKQTVKTPPRKVLPEKTLIKPVATSKVQSQFKVTPPKEDEPKLIPAVAKSSPIAPAPSNNVPDATSANTGGKSDSKSANGKNSSDQSAGSLVVPKEYQGGYLAALNPDYPYDSRSNGEEGVVGIKVYVGADGKALNVTISKSSGYSRLDRAAKQAILRYRFKPATRGGIPISYNYQFNIKFKISD</sequence>
<accession>A0A074W180</accession>
<dbReference type="PROSITE" id="PS52015">
    <property type="entry name" value="TONB_CTD"/>
    <property type="match status" value="1"/>
</dbReference>
<keyword evidence="9 11" id="KW-0472">Membrane</keyword>
<dbReference type="InterPro" id="IPR037682">
    <property type="entry name" value="TonB_C"/>
</dbReference>
<comment type="caution">
    <text evidence="13">The sequence shown here is derived from an EMBL/GenBank/DDBJ whole genome shotgun (WGS) entry which is preliminary data.</text>
</comment>
<keyword evidence="8 11" id="KW-1133">Transmembrane helix</keyword>
<dbReference type="Gene3D" id="3.30.1150.10">
    <property type="match status" value="1"/>
</dbReference>
<keyword evidence="5" id="KW-0997">Cell inner membrane</keyword>
<evidence type="ECO:0000256" key="5">
    <source>
        <dbReference type="ARBA" id="ARBA00022519"/>
    </source>
</evidence>
<evidence type="ECO:0000256" key="4">
    <source>
        <dbReference type="ARBA" id="ARBA00022475"/>
    </source>
</evidence>
<proteinExistence type="inferred from homology"/>
<dbReference type="PANTHER" id="PTHR33446:SF2">
    <property type="entry name" value="PROTEIN TONB"/>
    <property type="match status" value="1"/>
</dbReference>
<evidence type="ECO:0000259" key="12">
    <source>
        <dbReference type="PROSITE" id="PS52015"/>
    </source>
</evidence>
<gene>
    <name evidence="13" type="ORF">SASC598J21_009940</name>
</gene>
<dbReference type="SUPFAM" id="SSF74653">
    <property type="entry name" value="TolA/TonB C-terminal domain"/>
    <property type="match status" value="1"/>
</dbReference>
<dbReference type="NCBIfam" id="TIGR01352">
    <property type="entry name" value="tonB_Cterm"/>
    <property type="match status" value="1"/>
</dbReference>
<dbReference type="GO" id="GO:0031992">
    <property type="term" value="F:energy transducer activity"/>
    <property type="evidence" value="ECO:0007669"/>
    <property type="project" value="TreeGrafter"/>
</dbReference>
<evidence type="ECO:0000256" key="3">
    <source>
        <dbReference type="ARBA" id="ARBA00022448"/>
    </source>
</evidence>
<evidence type="ECO:0000256" key="7">
    <source>
        <dbReference type="ARBA" id="ARBA00022927"/>
    </source>
</evidence>
<dbReference type="PANTHER" id="PTHR33446">
    <property type="entry name" value="PROTEIN TONB-RELATED"/>
    <property type="match status" value="1"/>
</dbReference>
<dbReference type="Pfam" id="PF03544">
    <property type="entry name" value="TonB_C"/>
    <property type="match status" value="1"/>
</dbReference>
<keyword evidence="4" id="KW-1003">Cell membrane</keyword>
<comment type="similarity">
    <text evidence="2">Belongs to the TonB family.</text>
</comment>
<evidence type="ECO:0000256" key="8">
    <source>
        <dbReference type="ARBA" id="ARBA00022989"/>
    </source>
</evidence>
<dbReference type="InterPro" id="IPR006260">
    <property type="entry name" value="TonB/TolA_C"/>
</dbReference>
<dbReference type="GO" id="GO:0055085">
    <property type="term" value="P:transmembrane transport"/>
    <property type="evidence" value="ECO:0007669"/>
    <property type="project" value="InterPro"/>
</dbReference>
<feature type="region of interest" description="Disordered" evidence="10">
    <location>
        <begin position="61"/>
        <end position="80"/>
    </location>
</feature>
<evidence type="ECO:0000313" key="14">
    <source>
        <dbReference type="Proteomes" id="UP000027644"/>
    </source>
</evidence>
<feature type="region of interest" description="Disordered" evidence="10">
    <location>
        <begin position="122"/>
        <end position="162"/>
    </location>
</feature>
<comment type="subcellular location">
    <subcellularLocation>
        <location evidence="1">Cell inner membrane</location>
        <topology evidence="1">Single-pass membrane protein</topology>
        <orientation evidence="1">Periplasmic side</orientation>
    </subcellularLocation>
</comment>
<dbReference type="GO" id="GO:0098797">
    <property type="term" value="C:plasma membrane protein complex"/>
    <property type="evidence" value="ECO:0007669"/>
    <property type="project" value="TreeGrafter"/>
</dbReference>
<evidence type="ECO:0000256" key="10">
    <source>
        <dbReference type="SAM" id="MobiDB-lite"/>
    </source>
</evidence>
<protein>
    <submittedName>
        <fullName evidence="13">Periplasmic protein TonB, links inner and outer membrane</fullName>
    </submittedName>
</protein>
<dbReference type="Proteomes" id="UP000027644">
    <property type="component" value="Unassembled WGS sequence"/>
</dbReference>
<reference evidence="13 14" key="1">
    <citation type="journal article" date="2014" name="PLoS Genet.">
        <title>Hidden diversity in honey bee gut symbionts detected by single-cell genomics.</title>
        <authorList>
            <person name="Engel P."/>
            <person name="Stepanauskas R."/>
            <person name="Moran N."/>
        </authorList>
    </citation>
    <scope>NUCLEOTIDE SEQUENCE [LARGE SCALE GENOMIC DNA]</scope>
    <source>
        <strain evidence="13 14">SCGC AB-598-J21</strain>
    </source>
</reference>
<dbReference type="InterPro" id="IPR051045">
    <property type="entry name" value="TonB-dependent_transducer"/>
</dbReference>
<evidence type="ECO:0000256" key="6">
    <source>
        <dbReference type="ARBA" id="ARBA00022692"/>
    </source>
</evidence>
<evidence type="ECO:0000313" key="13">
    <source>
        <dbReference type="EMBL" id="KEQ01219.1"/>
    </source>
</evidence>
<evidence type="ECO:0000256" key="11">
    <source>
        <dbReference type="SAM" id="Phobius"/>
    </source>
</evidence>
<evidence type="ECO:0000256" key="9">
    <source>
        <dbReference type="ARBA" id="ARBA00023136"/>
    </source>
</evidence>
<organism evidence="13 14">
    <name type="scientific">Snodgrassella alvi SCGC AB-598-J21</name>
    <dbReference type="NCBI Taxonomy" id="1385367"/>
    <lineage>
        <taxon>Bacteria</taxon>
        <taxon>Pseudomonadati</taxon>
        <taxon>Pseudomonadota</taxon>
        <taxon>Betaproteobacteria</taxon>
        <taxon>Neisseriales</taxon>
        <taxon>Neisseriaceae</taxon>
        <taxon>Snodgrassella</taxon>
    </lineage>
</organism>
<feature type="transmembrane region" description="Helical" evidence="11">
    <location>
        <begin position="7"/>
        <end position="27"/>
    </location>
</feature>
<name>A0A074W180_9NEIS</name>
<dbReference type="EMBL" id="AVQL01000431">
    <property type="protein sequence ID" value="KEQ01219.1"/>
    <property type="molecule type" value="Genomic_DNA"/>
</dbReference>
<feature type="compositionally biased region" description="Polar residues" evidence="10">
    <location>
        <begin position="129"/>
        <end position="161"/>
    </location>
</feature>
<keyword evidence="7" id="KW-0653">Protein transport</keyword>
<evidence type="ECO:0000256" key="2">
    <source>
        <dbReference type="ARBA" id="ARBA00006555"/>
    </source>
</evidence>
<keyword evidence="3" id="KW-0813">Transport</keyword>
<dbReference type="GO" id="GO:0015031">
    <property type="term" value="P:protein transport"/>
    <property type="evidence" value="ECO:0007669"/>
    <property type="project" value="UniProtKB-KW"/>
</dbReference>
<keyword evidence="6 11" id="KW-0812">Transmembrane</keyword>
<feature type="domain" description="TonB C-terminal" evidence="12">
    <location>
        <begin position="166"/>
        <end position="257"/>
    </location>
</feature>